<gene>
    <name evidence="1" type="ORF">FH715_08570</name>
</gene>
<protein>
    <submittedName>
        <fullName evidence="1">DUF3224 domain-containing protein</fullName>
    </submittedName>
</protein>
<evidence type="ECO:0000313" key="1">
    <source>
        <dbReference type="EMBL" id="TNM31605.1"/>
    </source>
</evidence>
<comment type="caution">
    <text evidence="1">The sequence shown here is derived from an EMBL/GenBank/DDBJ whole genome shotgun (WGS) entry which is preliminary data.</text>
</comment>
<dbReference type="EMBL" id="VDGT01000005">
    <property type="protein sequence ID" value="TNM31605.1"/>
    <property type="molecule type" value="Genomic_DNA"/>
</dbReference>
<dbReference type="InterPro" id="IPR023159">
    <property type="entry name" value="SO1590-like_sf"/>
</dbReference>
<organism evidence="1 2">
    <name type="scientific">Streptomyces sedi</name>
    <dbReference type="NCBI Taxonomy" id="555059"/>
    <lineage>
        <taxon>Bacteria</taxon>
        <taxon>Bacillati</taxon>
        <taxon>Actinomycetota</taxon>
        <taxon>Actinomycetes</taxon>
        <taxon>Kitasatosporales</taxon>
        <taxon>Streptomycetaceae</taxon>
        <taxon>Streptomyces</taxon>
    </lineage>
</organism>
<dbReference type="Proteomes" id="UP000311713">
    <property type="component" value="Unassembled WGS sequence"/>
</dbReference>
<dbReference type="AlphaFoldDB" id="A0A5C4V7I4"/>
<reference evidence="1 2" key="1">
    <citation type="submission" date="2019-06" db="EMBL/GenBank/DDBJ databases">
        <title>Draft genome of Streptomyces sedi sp. JCM16909.</title>
        <authorList>
            <person name="Klykleung N."/>
            <person name="Tanasupawat S."/>
            <person name="Kudo T."/>
            <person name="Yuki M."/>
            <person name="Ohkuma M."/>
        </authorList>
    </citation>
    <scope>NUCLEOTIDE SEQUENCE [LARGE SCALE GENOMIC DNA]</scope>
    <source>
        <strain evidence="1 2">JCM 16909</strain>
    </source>
</reference>
<keyword evidence="2" id="KW-1185">Reference proteome</keyword>
<dbReference type="RefSeq" id="WP_139642452.1">
    <property type="nucleotide sequence ID" value="NZ_BAAAZS010000140.1"/>
</dbReference>
<evidence type="ECO:0000313" key="2">
    <source>
        <dbReference type="Proteomes" id="UP000311713"/>
    </source>
</evidence>
<accession>A0A5C4V7I4</accession>
<dbReference type="SUPFAM" id="SSF159238">
    <property type="entry name" value="SO1590-like"/>
    <property type="match status" value="1"/>
</dbReference>
<dbReference type="Gene3D" id="2.40.350.10">
    <property type="entry name" value="SO1590-like"/>
    <property type="match status" value="1"/>
</dbReference>
<dbReference type="Pfam" id="PF11528">
    <property type="entry name" value="DUF3224"/>
    <property type="match status" value="1"/>
</dbReference>
<sequence length="150" mass="15272">MSTDSIDRAVATHSVRITGTFGYADWQESQLSPEGAEGAKLATATVRNSYTGGIEGEGLCTYAISYLPNGTGGFTGLELVTGTLDGRAGSFVLRERGTFAEDHSLTCEFTVAPGSGTGALTGLTGAGGFVFAPGTQAVPFAFGYTLPEAG</sequence>
<name>A0A5C4V7I4_9ACTN</name>
<dbReference type="OrthoDB" id="7947478at2"/>
<dbReference type="InterPro" id="IPR021607">
    <property type="entry name" value="DUF3224"/>
</dbReference>
<proteinExistence type="predicted"/>